<keyword evidence="2" id="KW-0808">Transferase</keyword>
<feature type="domain" description="Carbohydrate kinase PfkB" evidence="1">
    <location>
        <begin position="171"/>
        <end position="317"/>
    </location>
</feature>
<comment type="caution">
    <text evidence="2">The sequence shown here is derived from an EMBL/GenBank/DDBJ whole genome shotgun (WGS) entry which is preliminary data.</text>
</comment>
<organism evidence="2 3">
    <name type="scientific">Rhizodiscina lignyota</name>
    <dbReference type="NCBI Taxonomy" id="1504668"/>
    <lineage>
        <taxon>Eukaryota</taxon>
        <taxon>Fungi</taxon>
        <taxon>Dikarya</taxon>
        <taxon>Ascomycota</taxon>
        <taxon>Pezizomycotina</taxon>
        <taxon>Dothideomycetes</taxon>
        <taxon>Pleosporomycetidae</taxon>
        <taxon>Aulographales</taxon>
        <taxon>Rhizodiscinaceae</taxon>
        <taxon>Rhizodiscina</taxon>
    </lineage>
</organism>
<keyword evidence="2" id="KW-0418">Kinase</keyword>
<dbReference type="PANTHER" id="PTHR47098">
    <property type="entry name" value="PROTEIN MAK32"/>
    <property type="match status" value="1"/>
</dbReference>
<dbReference type="Gene3D" id="3.40.1190.20">
    <property type="match status" value="1"/>
</dbReference>
<protein>
    <submittedName>
        <fullName evidence="2">PfkB family kinase</fullName>
    </submittedName>
</protein>
<dbReference type="GO" id="GO:0016301">
    <property type="term" value="F:kinase activity"/>
    <property type="evidence" value="ECO:0007669"/>
    <property type="project" value="UniProtKB-KW"/>
</dbReference>
<dbReference type="InterPro" id="IPR029056">
    <property type="entry name" value="Ribokinase-like"/>
</dbReference>
<reference evidence="2" key="1">
    <citation type="journal article" date="2020" name="Stud. Mycol.">
        <title>101 Dothideomycetes genomes: a test case for predicting lifestyles and emergence of pathogens.</title>
        <authorList>
            <person name="Haridas S."/>
            <person name="Albert R."/>
            <person name="Binder M."/>
            <person name="Bloem J."/>
            <person name="Labutti K."/>
            <person name="Salamov A."/>
            <person name="Andreopoulos B."/>
            <person name="Baker S."/>
            <person name="Barry K."/>
            <person name="Bills G."/>
            <person name="Bluhm B."/>
            <person name="Cannon C."/>
            <person name="Castanera R."/>
            <person name="Culley D."/>
            <person name="Daum C."/>
            <person name="Ezra D."/>
            <person name="Gonzalez J."/>
            <person name="Henrissat B."/>
            <person name="Kuo A."/>
            <person name="Liang C."/>
            <person name="Lipzen A."/>
            <person name="Lutzoni F."/>
            <person name="Magnuson J."/>
            <person name="Mondo S."/>
            <person name="Nolan M."/>
            <person name="Ohm R."/>
            <person name="Pangilinan J."/>
            <person name="Park H.-J."/>
            <person name="Ramirez L."/>
            <person name="Alfaro M."/>
            <person name="Sun H."/>
            <person name="Tritt A."/>
            <person name="Yoshinaga Y."/>
            <person name="Zwiers L.-H."/>
            <person name="Turgeon B."/>
            <person name="Goodwin S."/>
            <person name="Spatafora J."/>
            <person name="Crous P."/>
            <person name="Grigoriev I."/>
        </authorList>
    </citation>
    <scope>NUCLEOTIDE SEQUENCE</scope>
    <source>
        <strain evidence="2">CBS 133067</strain>
    </source>
</reference>
<evidence type="ECO:0000313" key="2">
    <source>
        <dbReference type="EMBL" id="KAF2096536.1"/>
    </source>
</evidence>
<dbReference type="AlphaFoldDB" id="A0A9P4M3B0"/>
<dbReference type="InterPro" id="IPR011611">
    <property type="entry name" value="PfkB_dom"/>
</dbReference>
<dbReference type="PANTHER" id="PTHR47098:SF1">
    <property type="entry name" value="PFKB FAMILY CARBOHYDRATE KINASE SUPERFAMILY (AFU_ORTHOLOGUE AFUA_4G09500)"/>
    <property type="match status" value="1"/>
</dbReference>
<name>A0A9P4M3B0_9PEZI</name>
<accession>A0A9P4M3B0</accession>
<dbReference type="OrthoDB" id="497927at2759"/>
<dbReference type="SUPFAM" id="SSF53613">
    <property type="entry name" value="Ribokinase-like"/>
    <property type="match status" value="1"/>
</dbReference>
<keyword evidence="3" id="KW-1185">Reference proteome</keyword>
<evidence type="ECO:0000313" key="3">
    <source>
        <dbReference type="Proteomes" id="UP000799772"/>
    </source>
</evidence>
<dbReference type="Pfam" id="PF00294">
    <property type="entry name" value="PfkB"/>
    <property type="match status" value="1"/>
</dbReference>
<sequence>MDESSIRGSSDRVLFVSLGMVVLDELRFPSSPPAKDVVGGSGAYSTLGARIAAGSSGCRNIGCLVLAGNDFPQHVEEELRNWDMTIVIRKDPDKLSTRGLLQYEDDAFGPKTFKYLTQPLKPTPEYLKSTPLLRSHAFHMLAKPEEMLVQVPELFTLRLDGGVQDHPLIIWEPFPASCRPENLSAALRACELVDVFSPNHLQLAAFFSSGCDSHAFSQDRIQEQTLTFLNTRRQAEWHGCVAVRAGEHGCFIASNGSFRWLPPFYGPKEDLAKVKDPTGAGNAFLGGFSIGFINTGESLQAAKYGTVAASFALEQTSLPQRTVDAAGEKWNDSIFEERLQELNSRLQVTS</sequence>
<proteinExistence type="predicted"/>
<dbReference type="EMBL" id="ML978129">
    <property type="protein sequence ID" value="KAF2096536.1"/>
    <property type="molecule type" value="Genomic_DNA"/>
</dbReference>
<evidence type="ECO:0000259" key="1">
    <source>
        <dbReference type="Pfam" id="PF00294"/>
    </source>
</evidence>
<gene>
    <name evidence="2" type="ORF">NA57DRAFT_42825</name>
</gene>
<dbReference type="Proteomes" id="UP000799772">
    <property type="component" value="Unassembled WGS sequence"/>
</dbReference>